<feature type="transmembrane region" description="Helical" evidence="1">
    <location>
        <begin position="6"/>
        <end position="24"/>
    </location>
</feature>
<accession>X1E5K8</accession>
<keyword evidence="1" id="KW-0812">Transmembrane</keyword>
<protein>
    <submittedName>
        <fullName evidence="2">Uncharacterized protein</fullName>
    </submittedName>
</protein>
<evidence type="ECO:0000313" key="2">
    <source>
        <dbReference type="EMBL" id="GAH27852.1"/>
    </source>
</evidence>
<comment type="caution">
    <text evidence="2">The sequence shown here is derived from an EMBL/GenBank/DDBJ whole genome shotgun (WGS) entry which is preliminary data.</text>
</comment>
<keyword evidence="1" id="KW-0472">Membrane</keyword>
<name>X1E5K8_9ZZZZ</name>
<feature type="non-terminal residue" evidence="2">
    <location>
        <position position="36"/>
    </location>
</feature>
<dbReference type="EMBL" id="BART01040284">
    <property type="protein sequence ID" value="GAH27852.1"/>
    <property type="molecule type" value="Genomic_DNA"/>
</dbReference>
<proteinExistence type="predicted"/>
<reference evidence="2" key="1">
    <citation type="journal article" date="2014" name="Front. Microbiol.">
        <title>High frequency of phylogenetically diverse reductive dehalogenase-homologous genes in deep subseafloor sedimentary metagenomes.</title>
        <authorList>
            <person name="Kawai M."/>
            <person name="Futagami T."/>
            <person name="Toyoda A."/>
            <person name="Takaki Y."/>
            <person name="Nishi S."/>
            <person name="Hori S."/>
            <person name="Arai W."/>
            <person name="Tsubouchi T."/>
            <person name="Morono Y."/>
            <person name="Uchiyama I."/>
            <person name="Ito T."/>
            <person name="Fujiyama A."/>
            <person name="Inagaki F."/>
            <person name="Takami H."/>
        </authorList>
    </citation>
    <scope>NUCLEOTIDE SEQUENCE</scope>
    <source>
        <strain evidence="2">Expedition CK06-06</strain>
    </source>
</reference>
<keyword evidence="1" id="KW-1133">Transmembrane helix</keyword>
<dbReference type="AlphaFoldDB" id="X1E5K8"/>
<gene>
    <name evidence="2" type="ORF">S01H4_65675</name>
</gene>
<evidence type="ECO:0000256" key="1">
    <source>
        <dbReference type="SAM" id="Phobius"/>
    </source>
</evidence>
<organism evidence="2">
    <name type="scientific">marine sediment metagenome</name>
    <dbReference type="NCBI Taxonomy" id="412755"/>
    <lineage>
        <taxon>unclassified sequences</taxon>
        <taxon>metagenomes</taxon>
        <taxon>ecological metagenomes</taxon>
    </lineage>
</organism>
<sequence>MGNILWSGLGYGILCIIFFGLYVTPRRYASSPSLEF</sequence>